<dbReference type="GO" id="GO:0004342">
    <property type="term" value="F:glucosamine-6-phosphate deaminase activity"/>
    <property type="evidence" value="ECO:0007669"/>
    <property type="project" value="InterPro"/>
</dbReference>
<feature type="domain" description="Glucosamine/galactosamine-6-phosphate isomerase" evidence="1">
    <location>
        <begin position="16"/>
        <end position="154"/>
    </location>
</feature>
<reference evidence="2" key="1">
    <citation type="submission" date="2018-05" db="EMBL/GenBank/DDBJ databases">
        <authorList>
            <person name="Lanie J.A."/>
            <person name="Ng W.-L."/>
            <person name="Kazmierczak K.M."/>
            <person name="Andrzejewski T.M."/>
            <person name="Davidsen T.M."/>
            <person name="Wayne K.J."/>
            <person name="Tettelin H."/>
            <person name="Glass J.I."/>
            <person name="Rusch D."/>
            <person name="Podicherti R."/>
            <person name="Tsui H.-C.T."/>
            <person name="Winkler M.E."/>
        </authorList>
    </citation>
    <scope>NUCLEOTIDE SEQUENCE</scope>
</reference>
<dbReference type="CDD" id="cd01399">
    <property type="entry name" value="GlcN6P_deaminase"/>
    <property type="match status" value="1"/>
</dbReference>
<dbReference type="PANTHER" id="PTHR42892:SF1">
    <property type="entry name" value="GLUCOSAMINE-6-PHOSPHATE ISOMERASE"/>
    <property type="match status" value="1"/>
</dbReference>
<dbReference type="EMBL" id="UINC01057175">
    <property type="protein sequence ID" value="SVB78049.1"/>
    <property type="molecule type" value="Genomic_DNA"/>
</dbReference>
<dbReference type="AlphaFoldDB" id="A0A382GSU9"/>
<dbReference type="Gene3D" id="3.40.50.1360">
    <property type="match status" value="1"/>
</dbReference>
<dbReference type="GO" id="GO:0006044">
    <property type="term" value="P:N-acetylglucosamine metabolic process"/>
    <property type="evidence" value="ECO:0007669"/>
    <property type="project" value="InterPro"/>
</dbReference>
<dbReference type="InterPro" id="IPR052960">
    <property type="entry name" value="GlcN6P_deaminase-like"/>
</dbReference>
<dbReference type="InterPro" id="IPR006148">
    <property type="entry name" value="Glc/Gal-6P_isomerase"/>
</dbReference>
<sequence length="193" mass="21553">MMNGNMEHIPTRIFPDAGAMSREVAQRVASLIREKSSRGETTVLGLPTGSTPLGVYRELIRLHREEDLDFSTVATFNLDEYFPMEPGSIHSYHRFMRENFFDEVNVPESGIHMLRGDIPREDITEACEAYEASICEAGGIDFQILGIGRSGHIGFNEPGSARDSRTRLVFLDTLTRTDAAPNFFGEENVPPEA</sequence>
<dbReference type="SUPFAM" id="SSF100950">
    <property type="entry name" value="NagB/RpiA/CoA transferase-like"/>
    <property type="match status" value="1"/>
</dbReference>
<protein>
    <recommendedName>
        <fullName evidence="1">Glucosamine/galactosamine-6-phosphate isomerase domain-containing protein</fullName>
    </recommendedName>
</protein>
<dbReference type="InterPro" id="IPR004547">
    <property type="entry name" value="Glucosamine6P_isomerase"/>
</dbReference>
<dbReference type="InterPro" id="IPR037171">
    <property type="entry name" value="NagB/RpiA_transferase-like"/>
</dbReference>
<accession>A0A382GSU9</accession>
<evidence type="ECO:0000259" key="1">
    <source>
        <dbReference type="Pfam" id="PF01182"/>
    </source>
</evidence>
<organism evidence="2">
    <name type="scientific">marine metagenome</name>
    <dbReference type="NCBI Taxonomy" id="408172"/>
    <lineage>
        <taxon>unclassified sequences</taxon>
        <taxon>metagenomes</taxon>
        <taxon>ecological metagenomes</taxon>
    </lineage>
</organism>
<dbReference type="PANTHER" id="PTHR42892">
    <property type="entry name" value="GLUCOSAMINE-6-PHOSPHATE DEAMINASE-LIKE PROTEIN BT_0258-RELATED"/>
    <property type="match status" value="1"/>
</dbReference>
<evidence type="ECO:0000313" key="2">
    <source>
        <dbReference type="EMBL" id="SVB78049.1"/>
    </source>
</evidence>
<feature type="non-terminal residue" evidence="2">
    <location>
        <position position="193"/>
    </location>
</feature>
<gene>
    <name evidence="2" type="ORF">METZ01_LOCUS230903</name>
</gene>
<name>A0A382GSU9_9ZZZZ</name>
<proteinExistence type="predicted"/>
<dbReference type="GO" id="GO:0005975">
    <property type="term" value="P:carbohydrate metabolic process"/>
    <property type="evidence" value="ECO:0007669"/>
    <property type="project" value="InterPro"/>
</dbReference>
<dbReference type="Pfam" id="PF01182">
    <property type="entry name" value="Glucosamine_iso"/>
    <property type="match status" value="1"/>
</dbReference>